<organism evidence="2 3">
    <name type="scientific">Prevotella aurantiaca</name>
    <dbReference type="NCBI Taxonomy" id="596085"/>
    <lineage>
        <taxon>Bacteria</taxon>
        <taxon>Pseudomonadati</taxon>
        <taxon>Bacteroidota</taxon>
        <taxon>Bacteroidia</taxon>
        <taxon>Bacteroidales</taxon>
        <taxon>Prevotellaceae</taxon>
        <taxon>Prevotella</taxon>
    </lineage>
</organism>
<evidence type="ECO:0000313" key="2">
    <source>
        <dbReference type="EMBL" id="MBF1384622.1"/>
    </source>
</evidence>
<comment type="caution">
    <text evidence="2">The sequence shown here is derived from an EMBL/GenBank/DDBJ whole genome shotgun (WGS) entry which is preliminary data.</text>
</comment>
<dbReference type="SUPFAM" id="SSF56436">
    <property type="entry name" value="C-type lectin-like"/>
    <property type="match status" value="1"/>
</dbReference>
<dbReference type="RefSeq" id="WP_273160152.1">
    <property type="nucleotide sequence ID" value="NZ_JABZSJ010000036.1"/>
</dbReference>
<evidence type="ECO:0000259" key="1">
    <source>
        <dbReference type="Pfam" id="PF03781"/>
    </source>
</evidence>
<accession>A0A930HN04</accession>
<dbReference type="InterPro" id="IPR016187">
    <property type="entry name" value="CTDL_fold"/>
</dbReference>
<feature type="domain" description="Sulfatase-modifying factor enzyme-like" evidence="1">
    <location>
        <begin position="104"/>
        <end position="206"/>
    </location>
</feature>
<name>A0A930HN04_9BACT</name>
<sequence>MVVEPIEIVKRIENKYGSRLSYLPNSTETKACLPLFEDADTGILFVYIPEGEYNMGFSEAEYTQIQRLSDYPNISIEEMQPVRKVKIEPFLLSITPILNVHILRYNKLFGKSVEKDGADYSPFFCEYELAESIANDLSTNIPNEEEWEYACRGRSQSLFCFGDSIPSNAELEKWLRWDLSSLTALNCNCFNLYGLFFGEWCSNDFTNTLAQDSDIVTGSKAVRGGGAMFWPWQDEEWVCCLSAFRMPSKDLLNNKSAFRLKLDI</sequence>
<dbReference type="Pfam" id="PF03781">
    <property type="entry name" value="FGE-sulfatase"/>
    <property type="match status" value="1"/>
</dbReference>
<reference evidence="2" key="1">
    <citation type="submission" date="2020-04" db="EMBL/GenBank/DDBJ databases">
        <title>Deep metagenomics examines the oral microbiome during advanced dental caries in children, revealing novel taxa and co-occurrences with host molecules.</title>
        <authorList>
            <person name="Baker J.L."/>
            <person name="Morton J.T."/>
            <person name="Dinis M."/>
            <person name="Alvarez R."/>
            <person name="Tran N.C."/>
            <person name="Knight R."/>
            <person name="Edlund A."/>
        </authorList>
    </citation>
    <scope>NUCLEOTIDE SEQUENCE</scope>
    <source>
        <strain evidence="2">JCVI_44_bin.5</strain>
    </source>
</reference>
<dbReference type="Proteomes" id="UP000771736">
    <property type="component" value="Unassembled WGS sequence"/>
</dbReference>
<dbReference type="Gene3D" id="3.90.1580.10">
    <property type="entry name" value="paralog of FGE (formylglycine-generating enzyme)"/>
    <property type="match status" value="1"/>
</dbReference>
<dbReference type="AlphaFoldDB" id="A0A930HN04"/>
<dbReference type="InterPro" id="IPR042095">
    <property type="entry name" value="SUMF_sf"/>
</dbReference>
<dbReference type="EMBL" id="JABZSJ010000036">
    <property type="protein sequence ID" value="MBF1384622.1"/>
    <property type="molecule type" value="Genomic_DNA"/>
</dbReference>
<evidence type="ECO:0000313" key="3">
    <source>
        <dbReference type="Proteomes" id="UP000771736"/>
    </source>
</evidence>
<gene>
    <name evidence="2" type="ORF">HXN26_07220</name>
</gene>
<dbReference type="InterPro" id="IPR005532">
    <property type="entry name" value="SUMF_dom"/>
</dbReference>
<proteinExistence type="predicted"/>
<protein>
    <recommendedName>
        <fullName evidence="1">Sulfatase-modifying factor enzyme-like domain-containing protein</fullName>
    </recommendedName>
</protein>